<dbReference type="Pfam" id="PF00394">
    <property type="entry name" value="Cu-oxidase"/>
    <property type="match status" value="1"/>
</dbReference>
<dbReference type="GO" id="GO:0005886">
    <property type="term" value="C:plasma membrane"/>
    <property type="evidence" value="ECO:0007669"/>
    <property type="project" value="TreeGrafter"/>
</dbReference>
<evidence type="ECO:0000256" key="5">
    <source>
        <dbReference type="SAM" id="MobiDB-lite"/>
    </source>
</evidence>
<comment type="similarity">
    <text evidence="1">Belongs to the multicopper oxidase family.</text>
</comment>
<dbReference type="Gene3D" id="2.60.40.420">
    <property type="entry name" value="Cupredoxins - blue copper proteins"/>
    <property type="match status" value="3"/>
</dbReference>
<dbReference type="GeneID" id="106177920"/>
<evidence type="ECO:0000259" key="9">
    <source>
        <dbReference type="Pfam" id="PF07732"/>
    </source>
</evidence>
<dbReference type="FunFam" id="2.60.40.420:FF:000045">
    <property type="entry name" value="Laccase 2"/>
    <property type="match status" value="1"/>
</dbReference>
<keyword evidence="4" id="KW-0186">Copper</keyword>
<dbReference type="InterPro" id="IPR002355">
    <property type="entry name" value="Cu_oxidase_Cu_BS"/>
</dbReference>
<dbReference type="CDD" id="cd13858">
    <property type="entry name" value="CuRO_1_tcLCC2_insect_like"/>
    <property type="match status" value="1"/>
</dbReference>
<feature type="domain" description="Plastocyanin-like" evidence="7">
    <location>
        <begin position="205"/>
        <end position="361"/>
    </location>
</feature>
<keyword evidence="10" id="KW-1185">Reference proteome</keyword>
<evidence type="ECO:0000313" key="11">
    <source>
        <dbReference type="RefSeq" id="XP_013416317.1"/>
    </source>
</evidence>
<dbReference type="InterPro" id="IPR008972">
    <property type="entry name" value="Cupredoxin"/>
</dbReference>
<dbReference type="Proteomes" id="UP000085678">
    <property type="component" value="Unplaced"/>
</dbReference>
<dbReference type="Pfam" id="PF07732">
    <property type="entry name" value="Cu-oxidase_3"/>
    <property type="match status" value="1"/>
</dbReference>
<accession>A0A1S3K1A7</accession>
<evidence type="ECO:0000256" key="4">
    <source>
        <dbReference type="ARBA" id="ARBA00023008"/>
    </source>
</evidence>
<dbReference type="PROSITE" id="PS00079">
    <property type="entry name" value="MULTICOPPER_OXIDASE1"/>
    <property type="match status" value="1"/>
</dbReference>
<dbReference type="CDD" id="cd13884">
    <property type="entry name" value="CuRO_2_tcLCC_insect_like"/>
    <property type="match status" value="1"/>
</dbReference>
<feature type="domain" description="Plastocyanin-like" evidence="9">
    <location>
        <begin position="78"/>
        <end position="188"/>
    </location>
</feature>
<dbReference type="InterPro" id="IPR045087">
    <property type="entry name" value="Cu-oxidase_fam"/>
</dbReference>
<dbReference type="InterPro" id="IPR033138">
    <property type="entry name" value="Cu_oxidase_CS"/>
</dbReference>
<evidence type="ECO:0000313" key="10">
    <source>
        <dbReference type="Proteomes" id="UP000085678"/>
    </source>
</evidence>
<feature type="domain" description="Plastocyanin-like" evidence="8">
    <location>
        <begin position="481"/>
        <end position="611"/>
    </location>
</feature>
<dbReference type="KEGG" id="lak:106177920"/>
<dbReference type="RefSeq" id="XP_013416317.1">
    <property type="nucleotide sequence ID" value="XM_013560863.1"/>
</dbReference>
<keyword evidence="3" id="KW-0560">Oxidoreductase</keyword>
<feature type="region of interest" description="Disordered" evidence="5">
    <location>
        <begin position="617"/>
        <end position="638"/>
    </location>
</feature>
<sequence>MGTMDVYIHILLLCVLLTSCMAGIIDQEDASHPCNRPCQDGAAPMTCKYDFTVEWYYVLSKACYDCPFNKTDCDRPHCVAADGTKRAISVVNRRLPGPGIFVCLNDTVEVTVRNKLFSSDGITVHWHGVFQTGTPYMDGVSMVTQCPIPSHSKFTYRFKAGNKGTHFWHAHSGVQRADGVFGPLVVRLPRTIDPHSALYDEDLTEHTILVTDWLGDLTVSRFVAHHHRDGDNKPQSILINGKGAYQLYGNKTTNETFTPYAVFNVDKGRRYRFRVASNGILNCPIQISVDDHNITMITSDGRPFEPIEVETFIIFAGERFDFVLNARQAVGNYWLRAAGLADCDSSFKGAHQLAILRYRGSAEDEPLEEKGYNASIRTGKLLNPWNRKKDDMNVPVVDLVNTDPNNAAISKPNADVKFYIGMDFNKIDNLYFHDPTYYPVSAIEYNKHLYTPQFNHISIEVPPAPPLSQLDDIPMERVCNHTTHTDCTTRFCECIYLLKVKLGDVVELVLVDEGFAFNANHPIHLHGHAFWVVALQKISESITLDKVKEMDRNGQIRRTLTNAIRKDTVTVPDGGFTVIRFVADNPGIWFMHCHIEYHVEIGMGLVFQVGEPEQFPPKPKNFPKCGDRKEEDDDTGANTTSCRVWGYSSSVRGVSATDSLIVFVAPVTVLVSTFTV</sequence>
<feature type="signal peptide" evidence="6">
    <location>
        <begin position="1"/>
        <end position="22"/>
    </location>
</feature>
<dbReference type="OMA" id="QAWQGIF"/>
<organism evidence="10 11">
    <name type="scientific">Lingula anatina</name>
    <name type="common">Brachiopod</name>
    <name type="synonym">Lingula unguis</name>
    <dbReference type="NCBI Taxonomy" id="7574"/>
    <lineage>
        <taxon>Eukaryota</taxon>
        <taxon>Metazoa</taxon>
        <taxon>Spiralia</taxon>
        <taxon>Lophotrochozoa</taxon>
        <taxon>Brachiopoda</taxon>
        <taxon>Linguliformea</taxon>
        <taxon>Lingulata</taxon>
        <taxon>Lingulida</taxon>
        <taxon>Linguloidea</taxon>
        <taxon>Lingulidae</taxon>
        <taxon>Lingula</taxon>
    </lineage>
</organism>
<dbReference type="GO" id="GO:0006826">
    <property type="term" value="P:iron ion transport"/>
    <property type="evidence" value="ECO:0007669"/>
    <property type="project" value="TreeGrafter"/>
</dbReference>
<feature type="chain" id="PRO_5010168152" evidence="6">
    <location>
        <begin position="23"/>
        <end position="676"/>
    </location>
</feature>
<dbReference type="GO" id="GO:0005507">
    <property type="term" value="F:copper ion binding"/>
    <property type="evidence" value="ECO:0007669"/>
    <property type="project" value="InterPro"/>
</dbReference>
<dbReference type="GO" id="GO:0016491">
    <property type="term" value="F:oxidoreductase activity"/>
    <property type="evidence" value="ECO:0007669"/>
    <property type="project" value="UniProtKB-KW"/>
</dbReference>
<protein>
    <submittedName>
        <fullName evidence="11">Laccase-1-like</fullName>
    </submittedName>
</protein>
<reference evidence="11" key="1">
    <citation type="submission" date="2025-08" db="UniProtKB">
        <authorList>
            <consortium name="RefSeq"/>
        </authorList>
    </citation>
    <scope>IDENTIFICATION</scope>
    <source>
        <tissue evidence="11">Gonads</tissue>
    </source>
</reference>
<dbReference type="PANTHER" id="PTHR11709:SF394">
    <property type="entry name" value="FI03373P-RELATED"/>
    <property type="match status" value="1"/>
</dbReference>
<dbReference type="FunCoup" id="A0A1S3K1A7">
    <property type="interactions" value="38"/>
</dbReference>
<dbReference type="FunFam" id="2.60.40.420:FF:000031">
    <property type="entry name" value="Laccase-2 isoform A"/>
    <property type="match status" value="1"/>
</dbReference>
<dbReference type="PANTHER" id="PTHR11709">
    <property type="entry name" value="MULTI-COPPER OXIDASE"/>
    <property type="match status" value="1"/>
</dbReference>
<evidence type="ECO:0000256" key="6">
    <source>
        <dbReference type="SAM" id="SignalP"/>
    </source>
</evidence>
<dbReference type="InterPro" id="IPR001117">
    <property type="entry name" value="Cu-oxidase_2nd"/>
</dbReference>
<dbReference type="InParanoid" id="A0A1S3K1A7"/>
<name>A0A1S3K1A7_LINAN</name>
<keyword evidence="6" id="KW-0732">Signal</keyword>
<keyword evidence="2" id="KW-0479">Metal-binding</keyword>
<dbReference type="SUPFAM" id="SSF49503">
    <property type="entry name" value="Cupredoxins"/>
    <property type="match status" value="3"/>
</dbReference>
<dbReference type="PROSITE" id="PS00080">
    <property type="entry name" value="MULTICOPPER_OXIDASE2"/>
    <property type="match status" value="1"/>
</dbReference>
<evidence type="ECO:0000256" key="2">
    <source>
        <dbReference type="ARBA" id="ARBA00022723"/>
    </source>
</evidence>
<evidence type="ECO:0000256" key="1">
    <source>
        <dbReference type="ARBA" id="ARBA00010609"/>
    </source>
</evidence>
<dbReference type="InterPro" id="IPR011706">
    <property type="entry name" value="Cu-oxidase_C"/>
</dbReference>
<evidence type="ECO:0000256" key="3">
    <source>
        <dbReference type="ARBA" id="ARBA00023002"/>
    </source>
</evidence>
<dbReference type="InterPro" id="IPR011707">
    <property type="entry name" value="Cu-oxidase-like_N"/>
</dbReference>
<dbReference type="Pfam" id="PF07731">
    <property type="entry name" value="Cu-oxidase_2"/>
    <property type="match status" value="1"/>
</dbReference>
<gene>
    <name evidence="11" type="primary">LOC106177920</name>
</gene>
<dbReference type="OrthoDB" id="2121828at2759"/>
<evidence type="ECO:0000259" key="8">
    <source>
        <dbReference type="Pfam" id="PF07731"/>
    </source>
</evidence>
<proteinExistence type="inferred from homology"/>
<dbReference type="CDD" id="cd13905">
    <property type="entry name" value="CuRO_3_tcLLC2_insect_like"/>
    <property type="match status" value="1"/>
</dbReference>
<evidence type="ECO:0000259" key="7">
    <source>
        <dbReference type="Pfam" id="PF00394"/>
    </source>
</evidence>
<dbReference type="AlphaFoldDB" id="A0A1S3K1A7"/>